<gene>
    <name evidence="2" type="ORF">B1991_16105</name>
</gene>
<organism evidence="2 3">
    <name type="scientific">Rhodanobacter lindaniclasticus</name>
    <dbReference type="NCBI Taxonomy" id="75310"/>
    <lineage>
        <taxon>Bacteria</taxon>
        <taxon>Pseudomonadati</taxon>
        <taxon>Pseudomonadota</taxon>
        <taxon>Gammaproteobacteria</taxon>
        <taxon>Lysobacterales</taxon>
        <taxon>Rhodanobacteraceae</taxon>
        <taxon>Rhodanobacter</taxon>
    </lineage>
</organism>
<dbReference type="Proteomes" id="UP000306317">
    <property type="component" value="Unassembled WGS sequence"/>
</dbReference>
<dbReference type="InterPro" id="IPR011051">
    <property type="entry name" value="RmlC_Cupin_sf"/>
</dbReference>
<reference evidence="2 3" key="1">
    <citation type="submission" date="2017-02" db="EMBL/GenBank/DDBJ databases">
        <title>Whole genome sequencing of Rhodanobacter lindaniclasticus DSM 17932.</title>
        <authorList>
            <person name="Kumar S."/>
            <person name="Patil P."/>
            <person name="Patil P.B."/>
        </authorList>
    </citation>
    <scope>NUCLEOTIDE SEQUENCE [LARGE SCALE GENOMIC DNA]</scope>
    <source>
        <strain evidence="2 3">DSM 17932</strain>
    </source>
</reference>
<dbReference type="InterPro" id="IPR014710">
    <property type="entry name" value="RmlC-like_jellyroll"/>
</dbReference>
<dbReference type="Pfam" id="PF07883">
    <property type="entry name" value="Cupin_2"/>
    <property type="match status" value="1"/>
</dbReference>
<dbReference type="Gene3D" id="2.60.120.10">
    <property type="entry name" value="Jelly Rolls"/>
    <property type="match status" value="1"/>
</dbReference>
<evidence type="ECO:0000313" key="3">
    <source>
        <dbReference type="Proteomes" id="UP000306317"/>
    </source>
</evidence>
<dbReference type="EMBL" id="MWIO01000060">
    <property type="protein sequence ID" value="THD05759.1"/>
    <property type="molecule type" value="Genomic_DNA"/>
</dbReference>
<dbReference type="OrthoDB" id="9794183at2"/>
<dbReference type="InterPro" id="IPR013096">
    <property type="entry name" value="Cupin_2"/>
</dbReference>
<proteinExistence type="predicted"/>
<sequence length="98" mass="10092">MSVTDLPGVAAQLERAWCSTRVAGIGGANLKLTRMDAQAYPSETHDYAEGLLVLEGELHLELAGAPLVVRAGELCVVPAGVPHAVSAGSRGTLLIVDS</sequence>
<dbReference type="SUPFAM" id="SSF51182">
    <property type="entry name" value="RmlC-like cupins"/>
    <property type="match status" value="1"/>
</dbReference>
<keyword evidence="3" id="KW-1185">Reference proteome</keyword>
<comment type="caution">
    <text evidence="2">The sequence shown here is derived from an EMBL/GenBank/DDBJ whole genome shotgun (WGS) entry which is preliminary data.</text>
</comment>
<dbReference type="RefSeq" id="WP_136259710.1">
    <property type="nucleotide sequence ID" value="NZ_MWIO01000060.1"/>
</dbReference>
<protein>
    <submittedName>
        <fullName evidence="2">Cupin</fullName>
    </submittedName>
</protein>
<name>A0A4S3KBQ2_9GAMM</name>
<evidence type="ECO:0000259" key="1">
    <source>
        <dbReference type="Pfam" id="PF07883"/>
    </source>
</evidence>
<evidence type="ECO:0000313" key="2">
    <source>
        <dbReference type="EMBL" id="THD05759.1"/>
    </source>
</evidence>
<feature type="domain" description="Cupin type-2" evidence="1">
    <location>
        <begin position="40"/>
        <end position="91"/>
    </location>
</feature>
<dbReference type="AlphaFoldDB" id="A0A4S3KBQ2"/>
<accession>A0A4S3KBQ2</accession>